<protein>
    <submittedName>
        <fullName evidence="2">Predicted protein</fullName>
    </submittedName>
</protein>
<reference evidence="2" key="1">
    <citation type="journal article" date="2011" name="Plant Physiol.">
        <title>Comprehensive sequence analysis of 24,783 barley full-length cDNAs derived from 12 clone libraries.</title>
        <authorList>
            <person name="Matsumoto T."/>
            <person name="Tanaka T."/>
            <person name="Sakai H."/>
            <person name="Amano N."/>
            <person name="Kanamori H."/>
            <person name="Kurita K."/>
            <person name="Kikuta A."/>
            <person name="Kamiya K."/>
            <person name="Yamamoto M."/>
            <person name="Ikawa H."/>
            <person name="Fujii N."/>
            <person name="Hori K."/>
            <person name="Itoh T."/>
            <person name="Sato K."/>
        </authorList>
    </citation>
    <scope>NUCLEOTIDE SEQUENCE</scope>
    <source>
        <tissue evidence="2">Seed</tissue>
    </source>
</reference>
<dbReference type="AlphaFoldDB" id="F2EBM2"/>
<feature type="region of interest" description="Disordered" evidence="1">
    <location>
        <begin position="43"/>
        <end position="81"/>
    </location>
</feature>
<accession>F2EBM2</accession>
<name>F2EBM2_HORVV</name>
<evidence type="ECO:0000256" key="1">
    <source>
        <dbReference type="SAM" id="MobiDB-lite"/>
    </source>
</evidence>
<dbReference type="EMBL" id="AK373547">
    <property type="protein sequence ID" value="BAK04744.1"/>
    <property type="molecule type" value="mRNA"/>
</dbReference>
<sequence>MEHRDGSPREPVGEEEGAHSRALLLLCLSIAVGGGVSRSRVGCWDRAPSRGARRGDGDDEAELLPSADRPATGRGPHDRIWGHRCVPRMPEMTTGFVVPYCGRGMRGLRPEY</sequence>
<organism evidence="2">
    <name type="scientific">Hordeum vulgare subsp. vulgare</name>
    <name type="common">Domesticated barley</name>
    <dbReference type="NCBI Taxonomy" id="112509"/>
    <lineage>
        <taxon>Eukaryota</taxon>
        <taxon>Viridiplantae</taxon>
        <taxon>Streptophyta</taxon>
        <taxon>Embryophyta</taxon>
        <taxon>Tracheophyta</taxon>
        <taxon>Spermatophyta</taxon>
        <taxon>Magnoliopsida</taxon>
        <taxon>Liliopsida</taxon>
        <taxon>Poales</taxon>
        <taxon>Poaceae</taxon>
        <taxon>BOP clade</taxon>
        <taxon>Pooideae</taxon>
        <taxon>Triticodae</taxon>
        <taxon>Triticeae</taxon>
        <taxon>Hordeinae</taxon>
        <taxon>Hordeum</taxon>
    </lineage>
</organism>
<evidence type="ECO:0000313" key="2">
    <source>
        <dbReference type="EMBL" id="BAK04744.1"/>
    </source>
</evidence>
<proteinExistence type="evidence at transcript level"/>